<proteinExistence type="predicted"/>
<reference evidence="2 3" key="1">
    <citation type="submission" date="2014-01" db="EMBL/GenBank/DDBJ databases">
        <authorList>
            <person name="Dobos K."/>
            <person name="Lenaerts A."/>
            <person name="Ordway D."/>
            <person name="DeGroote M.A."/>
            <person name="Parker T."/>
            <person name="Sizemore C."/>
            <person name="Tallon L.J."/>
            <person name="Sadzewicz L.K."/>
            <person name="Sengamalay N."/>
            <person name="Fraser C.M."/>
            <person name="Hine E."/>
            <person name="Shefchek K.A."/>
            <person name="Das S.P."/>
            <person name="Tettelin H."/>
        </authorList>
    </citation>
    <scope>NUCLEOTIDE SEQUENCE [LARGE SCALE GENOMIC DNA]</scope>
    <source>
        <strain evidence="2 3">Harvey</strain>
    </source>
</reference>
<dbReference type="EMBL" id="JAOL01000121">
    <property type="protein sequence ID" value="EUA89435.1"/>
    <property type="molecule type" value="Genomic_DNA"/>
</dbReference>
<protein>
    <submittedName>
        <fullName evidence="2">Uncharacterized protein</fullName>
    </submittedName>
</protein>
<evidence type="ECO:0000313" key="2">
    <source>
        <dbReference type="EMBL" id="EUA89435.1"/>
    </source>
</evidence>
<comment type="caution">
    <text evidence="2">The sequence shown here is derived from an EMBL/GenBank/DDBJ whole genome shotgun (WGS) entry which is preliminary data.</text>
</comment>
<name>A0ABN0QXF4_MYCUL</name>
<evidence type="ECO:0000256" key="1">
    <source>
        <dbReference type="SAM" id="MobiDB-lite"/>
    </source>
</evidence>
<feature type="region of interest" description="Disordered" evidence="1">
    <location>
        <begin position="1"/>
        <end position="23"/>
    </location>
</feature>
<evidence type="ECO:0000313" key="3">
    <source>
        <dbReference type="Proteomes" id="UP000020681"/>
    </source>
</evidence>
<organism evidence="2 3">
    <name type="scientific">Mycobacterium ulcerans str. Harvey</name>
    <dbReference type="NCBI Taxonomy" id="1299332"/>
    <lineage>
        <taxon>Bacteria</taxon>
        <taxon>Bacillati</taxon>
        <taxon>Actinomycetota</taxon>
        <taxon>Actinomycetes</taxon>
        <taxon>Mycobacteriales</taxon>
        <taxon>Mycobacteriaceae</taxon>
        <taxon>Mycobacterium</taxon>
        <taxon>Mycobacterium ulcerans group</taxon>
    </lineage>
</organism>
<accession>A0ABN0QXF4</accession>
<sequence>MGEMGADLPGGQPRAYSDNTTSSTSVNLRWRFSTIFGSNVPARSRGHRSQWNRTHQ</sequence>
<keyword evidence="3" id="KW-1185">Reference proteome</keyword>
<dbReference type="Proteomes" id="UP000020681">
    <property type="component" value="Unassembled WGS sequence"/>
</dbReference>
<gene>
    <name evidence="2" type="ORF">I551_4111</name>
</gene>